<feature type="region of interest" description="Disordered" evidence="1">
    <location>
        <begin position="36"/>
        <end position="70"/>
    </location>
</feature>
<dbReference type="Proteomes" id="UP000073492">
    <property type="component" value="Unassembled WGS sequence"/>
</dbReference>
<sequence>MDLTEMLPPSDCEVLRIQSSYQSPHFQIKARDARSLTPRGETIKQTTGQTNAALSDSVQDREDEVDGGPDAIANHTEFHARLVSDNG</sequence>
<dbReference type="EMBL" id="LFZO01000434">
    <property type="protein sequence ID" value="KXT08539.1"/>
    <property type="molecule type" value="Genomic_DNA"/>
</dbReference>
<accession>A0A139I1L1</accession>
<name>A0A139I1L1_9PEZI</name>
<reference evidence="2 3" key="1">
    <citation type="submission" date="2015-07" db="EMBL/GenBank/DDBJ databases">
        <title>Comparative genomics of the Sigatoka disease complex on banana suggests a link between parallel evolutionary changes in Pseudocercospora fijiensis and Pseudocercospora eumusae and increased virulence on the banana host.</title>
        <authorList>
            <person name="Chang T.-C."/>
            <person name="Salvucci A."/>
            <person name="Crous P.W."/>
            <person name="Stergiopoulos I."/>
        </authorList>
    </citation>
    <scope>NUCLEOTIDE SEQUENCE [LARGE SCALE GENOMIC DNA]</scope>
    <source>
        <strain evidence="2 3">CBS 116634</strain>
    </source>
</reference>
<feature type="compositionally biased region" description="Polar residues" evidence="1">
    <location>
        <begin position="43"/>
        <end position="57"/>
    </location>
</feature>
<dbReference type="OrthoDB" id="5061070at2759"/>
<dbReference type="AlphaFoldDB" id="A0A139I1L1"/>
<evidence type="ECO:0000256" key="1">
    <source>
        <dbReference type="SAM" id="MobiDB-lite"/>
    </source>
</evidence>
<gene>
    <name evidence="2" type="ORF">AC579_5418</name>
</gene>
<comment type="caution">
    <text evidence="2">The sequence shown here is derived from an EMBL/GenBank/DDBJ whole genome shotgun (WGS) entry which is preliminary data.</text>
</comment>
<organism evidence="2 3">
    <name type="scientific">Pseudocercospora musae</name>
    <dbReference type="NCBI Taxonomy" id="113226"/>
    <lineage>
        <taxon>Eukaryota</taxon>
        <taxon>Fungi</taxon>
        <taxon>Dikarya</taxon>
        <taxon>Ascomycota</taxon>
        <taxon>Pezizomycotina</taxon>
        <taxon>Dothideomycetes</taxon>
        <taxon>Dothideomycetidae</taxon>
        <taxon>Mycosphaerellales</taxon>
        <taxon>Mycosphaerellaceae</taxon>
        <taxon>Pseudocercospora</taxon>
    </lineage>
</organism>
<proteinExistence type="predicted"/>
<keyword evidence="3" id="KW-1185">Reference proteome</keyword>
<evidence type="ECO:0000313" key="3">
    <source>
        <dbReference type="Proteomes" id="UP000073492"/>
    </source>
</evidence>
<evidence type="ECO:0000313" key="2">
    <source>
        <dbReference type="EMBL" id="KXT08539.1"/>
    </source>
</evidence>
<protein>
    <submittedName>
        <fullName evidence="2">Uncharacterized protein</fullName>
    </submittedName>
</protein>